<feature type="chain" id="PRO_5024321965" evidence="2">
    <location>
        <begin position="27"/>
        <end position="2407"/>
    </location>
</feature>
<reference evidence="4" key="1">
    <citation type="submission" date="2019-12" db="UniProtKB">
        <authorList>
            <consortium name="WormBaseParasite"/>
        </authorList>
    </citation>
    <scope>IDENTIFICATION</scope>
</reference>
<accession>A0A5S6QP21</accession>
<feature type="region of interest" description="Disordered" evidence="1">
    <location>
        <begin position="2162"/>
        <end position="2183"/>
    </location>
</feature>
<sequence length="2407" mass="267606">MPCRSDMHVVWLPLCLLLAGCTLTGAARICTSNSLRTDCYKPRTSVELHERKQVIEMVKKQALRQLTMDGWLTRVTKILSLRPDGSFIRVRFLVAFTQCAAADHKQVSVERLYSAECPLQPGRRWWKCDGSFSIASGYSVPILCQTQVPEQKQDAEFLDLEKESHEKGIDQKPAVLDLTKPAEIETLVKKSTFNSGLRIGNSHPRLTKVHSHSGSPDGLSVAFTLAPTSCLYTAQISLDTLYSDSCPVLLSGKQLSCNATFSAAPNQHPSFQCTEVEEQKQEVIDSGTSSEDIVNSIKRHVFESNLQFQGQLARVAELISATETDDVFFVEFAVAPSECRADLKVSLEHLYSSSCPIIDVPEWLLCSGTLPRRSDGKYLVSCGGRMKISEVEHNDRSLLVSSSVEPSEAEKAVEAIKHFLYDVRIYVEDSYARAVKLYRYQHTPEGIYVEFSIAQSSCKASEKIDFASLYSRRCPVLPADYWILCSGMLPRSADGEHSVKCQGRIEPDGPVPDDEMEVRTEHHFQPGGKTSESYPTDVAQLTSTLKEFMFSSHTTVDGYLVRFVDLVDKNETSFGMNVDFHIAPTKCSPDSKVSFEQLYSNSCPVVESESLVLCHGTIARSASGHNSITCMNRKGVKKEEDPGTVSHPVSPINVEPTDHEATEDPVKIVRRLKRAIWESNVQFDGWHAKFVKLLKIDKRPSGIFVKFAVAPSSCRSALKVTLGTLYSSSCPVHNVSEWLVCKGNMPQDAESNYHITCFDRVKAEDIDDKMDNRLDTEDASNRDEVSSAQRRSEAERAIDTVKQFIFNVKIEISGSHARFVKLYRYKAMSDGILAEFAVAQTACEITNEVTLSSLYSQHCPILPTDSWTMCSGFIPYFVYSSGDYSIACDGRVEAEPLFSDGDIIDTGEDSREEIMVANATGMGEIESAIKELIFSSYSEINGSYARLVKLNGHDVKRDFIDVEFTMAPTNCSWQNKVTFEQLYTDKCPVDATQLWLLCHGTVPLNTNGRYSVICNQTVTPGNNNGNTSNPDEQTVAPNELDTSDIISFIKNLIYTSDVQFGGWHAKFVKLIKAENIDGRTNVEFAIAPCECSIEVKVPLDELYSSRCPVLDVPEWMICSGALPTTLADKFLMTCGGRMKAEKIDGGTVDSNSDQKSPESDASLQARELRKAIMAIQRFVYNVQIVFSGSYARVVKVYKHKDHGVEMYVEFAIAKSGCKVTEEITIERLYSQHCPVLPSSYWLLCSGMLSCSEDNGYSVTCQERIESQPLEQDNEPEVPPANDTDATTNERYPVEPAKVEKEIKAFLFSSAFNKSKTYARLVKMEIHEVYQSKVHVVFSVAWTNCSRQEKITLDQLYTDNCPVDPTKSLLLCKGAADLQSKETFSVTCNEFVEPEKEEGTEPATSIPATDAPPDAKGITDEEAIALIKQSVFESGVQLTGWHARFVKLIKLQTDKGSTIAEFAVAPSGCSSEWKITLNMLYSSACPLLNVSEWMVCGGSLPKDSESQYLITCGGRMKAEHMDSESPSKTVSSRADVYKQLNETEKTIEAIKMFVFNVRIEVDGSYARMVKLYRHKTTSSGIYVEFSIARSGCPVTRKIAIDTLYSKDCPILPADAWILCSGIAPFSLYSDHSISCQERIEIDQSSLGDGNMLPTAVEETRKLDEQKTDDDKPIDAAEVELSIKELLYASSIEMSASFVRLVKLNRREKLSGGTYVEFSIAPTNCSRDSKTELDTLYSGYCPVVEGAFWILCGGILRTHSKGHYSIMCNDTVLPEKEQTSSSVSAPVVSQVSSAKGLVKDNVAKAEQAVSLIKKHAFESRAELYGWHAKFVHLISMNEFDEGTVVKFAMAPSQCSSTLMVTMDQLYSAACPLLNVSVWLVCTGTLPSNPEGPYLFHCGKRMKANEMEDSSSSDFVEAGPTSTTAADPSNDRQFETMRSVEAMKVFLFNALHEINGSFPRLMKLYKFEPRGSSTFVEFAISPSACKITDEIEVRELYSSSCPLAPVDHWVLCSGEVPSVFYDKHSMSITCNGRVDLQYFGGNGNPREMNRELSSRQDTVENSIFDEVTNALRQFIRESNTDIEGAHGKLAQLHEYEVKPHGVRVRFSIMKSNCSQEEQITVEQLYSEYCGMEESSYTMLCSGTLPVYSKGHVKIECEKVMKTDGKRRDDVSPVENKVEAARDPSRPFDPDNATSVIEFVKGMVYTVEVNIKGWYPRVLELRESRNLEGRTYVKFTIAPTECPGSPKIPIEDIYSATCPVKDVGIVLVCDGLIPAGHDDVINCDLDVPKTVDVPLSVRATPSINEQDNSTEVAISIKNLIFPDDIELDSCEDFMKIYVHNRVPGGTYVEFTAFPNKCAGIEVSLQKLCSPKCFVRRKNIVYHCHGFVPLLHGSSHTMQCETEELTESVPSV</sequence>
<keyword evidence="3" id="KW-1185">Reference proteome</keyword>
<dbReference type="Proteomes" id="UP000046395">
    <property type="component" value="Unassembled WGS sequence"/>
</dbReference>
<protein>
    <submittedName>
        <fullName evidence="4">Uncharacterized protein</fullName>
    </submittedName>
</protein>
<evidence type="ECO:0000313" key="4">
    <source>
        <dbReference type="WBParaSite" id="TMUE_2000008933.1"/>
    </source>
</evidence>
<feature type="compositionally biased region" description="Polar residues" evidence="1">
    <location>
        <begin position="1907"/>
        <end position="1924"/>
    </location>
</feature>
<dbReference type="WBParaSite" id="TMUE_2000008933.1">
    <property type="protein sequence ID" value="TMUE_2000008933.1"/>
    <property type="gene ID" value="WBGene00285448"/>
</dbReference>
<feature type="region of interest" description="Disordered" evidence="1">
    <location>
        <begin position="769"/>
        <end position="792"/>
    </location>
</feature>
<evidence type="ECO:0000256" key="1">
    <source>
        <dbReference type="SAM" id="MobiDB-lite"/>
    </source>
</evidence>
<feature type="region of interest" description="Disordered" evidence="1">
    <location>
        <begin position="1906"/>
        <end position="1928"/>
    </location>
</feature>
<feature type="region of interest" description="Disordered" evidence="1">
    <location>
        <begin position="1393"/>
        <end position="1413"/>
    </location>
</feature>
<keyword evidence="2" id="KW-0732">Signal</keyword>
<organism evidence="3 4">
    <name type="scientific">Trichuris muris</name>
    <name type="common">Mouse whipworm</name>
    <dbReference type="NCBI Taxonomy" id="70415"/>
    <lineage>
        <taxon>Eukaryota</taxon>
        <taxon>Metazoa</taxon>
        <taxon>Ecdysozoa</taxon>
        <taxon>Nematoda</taxon>
        <taxon>Enoplea</taxon>
        <taxon>Dorylaimia</taxon>
        <taxon>Trichinellida</taxon>
        <taxon>Trichuridae</taxon>
        <taxon>Trichuris</taxon>
    </lineage>
</organism>
<evidence type="ECO:0000313" key="3">
    <source>
        <dbReference type="Proteomes" id="UP000046395"/>
    </source>
</evidence>
<proteinExistence type="predicted"/>
<feature type="region of interest" description="Disordered" evidence="1">
    <location>
        <begin position="635"/>
        <end position="661"/>
    </location>
</feature>
<feature type="region of interest" description="Disordered" evidence="1">
    <location>
        <begin position="1267"/>
        <end position="1289"/>
    </location>
</feature>
<evidence type="ECO:0000256" key="2">
    <source>
        <dbReference type="SAM" id="SignalP"/>
    </source>
</evidence>
<dbReference type="PROSITE" id="PS51257">
    <property type="entry name" value="PROKAR_LIPOPROTEIN"/>
    <property type="match status" value="1"/>
</dbReference>
<name>A0A5S6QP21_TRIMR</name>
<feature type="signal peptide" evidence="2">
    <location>
        <begin position="1"/>
        <end position="26"/>
    </location>
</feature>